<dbReference type="Proteomes" id="UP001652504">
    <property type="component" value="Unassembled WGS sequence"/>
</dbReference>
<dbReference type="Gene3D" id="2.120.10.30">
    <property type="entry name" value="TolB, C-terminal domain"/>
    <property type="match status" value="1"/>
</dbReference>
<dbReference type="EMBL" id="JAOWKX010000001">
    <property type="protein sequence ID" value="MCV2883372.1"/>
    <property type="molecule type" value="Genomic_DNA"/>
</dbReference>
<dbReference type="Pfam" id="PF07676">
    <property type="entry name" value="PD40"/>
    <property type="match status" value="2"/>
</dbReference>
<keyword evidence="1" id="KW-0812">Transmembrane</keyword>
<gene>
    <name evidence="2" type="ORF">OE749_01505</name>
</gene>
<name>A0ABT3A531_9ALTE</name>
<dbReference type="InterPro" id="IPR011042">
    <property type="entry name" value="6-blade_b-propeller_TolB-like"/>
</dbReference>
<dbReference type="SUPFAM" id="SSF82171">
    <property type="entry name" value="DPP6 N-terminal domain-like"/>
    <property type="match status" value="1"/>
</dbReference>
<protein>
    <submittedName>
        <fullName evidence="2">Uncharacterized protein</fullName>
    </submittedName>
</protein>
<organism evidence="2 3">
    <name type="scientific">Fluctibacter corallii</name>
    <dbReference type="NCBI Taxonomy" id="2984329"/>
    <lineage>
        <taxon>Bacteria</taxon>
        <taxon>Pseudomonadati</taxon>
        <taxon>Pseudomonadota</taxon>
        <taxon>Gammaproteobacteria</taxon>
        <taxon>Alteromonadales</taxon>
        <taxon>Alteromonadaceae</taxon>
        <taxon>Fluctibacter</taxon>
    </lineage>
</organism>
<keyword evidence="1" id="KW-1133">Transmembrane helix</keyword>
<evidence type="ECO:0000313" key="2">
    <source>
        <dbReference type="EMBL" id="MCV2883372.1"/>
    </source>
</evidence>
<proteinExistence type="predicted"/>
<dbReference type="InterPro" id="IPR011659">
    <property type="entry name" value="WD40"/>
</dbReference>
<feature type="transmembrane region" description="Helical" evidence="1">
    <location>
        <begin position="7"/>
        <end position="26"/>
    </location>
</feature>
<reference evidence="2 3" key="1">
    <citation type="submission" date="2022-10" db="EMBL/GenBank/DDBJ databases">
        <title>Aestuariibacter sp. AA17 isolated from Montipora capitata coral fragment.</title>
        <authorList>
            <person name="Emsley S.A."/>
            <person name="Pfannmuller K.M."/>
            <person name="Loughran R.M."/>
            <person name="Shlafstein M."/>
            <person name="Papke E."/>
            <person name="Saw J.H."/>
            <person name="Ushijima B."/>
            <person name="Videau P."/>
        </authorList>
    </citation>
    <scope>NUCLEOTIDE SEQUENCE [LARGE SCALE GENOMIC DNA]</scope>
    <source>
        <strain evidence="2 3">AA17</strain>
    </source>
</reference>
<dbReference type="RefSeq" id="WP_263710572.1">
    <property type="nucleotide sequence ID" value="NZ_JAOWKX010000001.1"/>
</dbReference>
<evidence type="ECO:0000313" key="3">
    <source>
        <dbReference type="Proteomes" id="UP001652504"/>
    </source>
</evidence>
<evidence type="ECO:0000256" key="1">
    <source>
        <dbReference type="SAM" id="Phobius"/>
    </source>
</evidence>
<sequence length="315" mass="35589">MNCRKWGNGVVANIIIFIVSLIGSTIQVHAQITPGTDIWLADINDGFALTNHRNLTNREGYDNQPFFLPNGDMLFTRELTTKNQPQTDIFHAALSAHALSAITNTQESEYSPTLTPDKNRISLIRVNNEGKQHLWRYSFPYDKHASVSLLPDIEPVGYHAWINEHAVLLFVLGEPHTLQRANLLTKESEILDRDIGPSLYRIPEELRMSYTRRVRNTSSVNQSEDSETWQLMALNIKNNQIEPLTELPKGAYYYAWTPDQKVLAAAGSTIWMWNLKVPSQPWSAQASLSKHCPAGITRLAVNASMTTLAYVCNRT</sequence>
<accession>A0ABT3A531</accession>
<keyword evidence="3" id="KW-1185">Reference proteome</keyword>
<comment type="caution">
    <text evidence="2">The sequence shown here is derived from an EMBL/GenBank/DDBJ whole genome shotgun (WGS) entry which is preliminary data.</text>
</comment>
<keyword evidence="1" id="KW-0472">Membrane</keyword>